<accession>A0A061SGV6</accession>
<dbReference type="AlphaFoldDB" id="A0A061SGV6"/>
<gene>
    <name evidence="1" type="ORF">TSPGSL018_1078</name>
</gene>
<dbReference type="SUPFAM" id="SSF53067">
    <property type="entry name" value="Actin-like ATPase domain"/>
    <property type="match status" value="1"/>
</dbReference>
<dbReference type="Pfam" id="PF00022">
    <property type="entry name" value="Actin"/>
    <property type="match status" value="1"/>
</dbReference>
<evidence type="ECO:0000313" key="1">
    <source>
        <dbReference type="EMBL" id="JAC84392.1"/>
    </source>
</evidence>
<proteinExistence type="predicted"/>
<dbReference type="EMBL" id="GBEZ01000497">
    <property type="protein sequence ID" value="JAC84392.1"/>
    <property type="molecule type" value="Transcribed_RNA"/>
</dbReference>
<dbReference type="PANTHER" id="PTHR11937">
    <property type="entry name" value="ACTIN"/>
    <property type="match status" value="1"/>
</dbReference>
<organism evidence="1">
    <name type="scientific">Tetraselmis sp. GSL018</name>
    <dbReference type="NCBI Taxonomy" id="582737"/>
    <lineage>
        <taxon>Eukaryota</taxon>
        <taxon>Viridiplantae</taxon>
        <taxon>Chlorophyta</taxon>
        <taxon>core chlorophytes</taxon>
        <taxon>Chlorodendrophyceae</taxon>
        <taxon>Chlorodendrales</taxon>
        <taxon>Chlorodendraceae</taxon>
        <taxon>Tetraselmis</taxon>
    </lineage>
</organism>
<name>A0A061SGV6_9CHLO</name>
<dbReference type="InterPro" id="IPR004000">
    <property type="entry name" value="Actin"/>
</dbReference>
<dbReference type="InterPro" id="IPR043129">
    <property type="entry name" value="ATPase_NBD"/>
</dbReference>
<sequence length="167" mass="17868">MRPLRDAALLQAAAAGGKQELRSHTLPDGQEITVAHEGHALGEALFDLDGALGASEPGLAEAIHAGIVNSYEPSLRKIVYEHLILCGGLSGLPGIGERLMQELRLLAPPSTIPTLYPFPDYMPDHTKNCSVWMGGAILSKVVFPQSHHMTRGDYDERGPSGAHIRCG</sequence>
<reference evidence="1" key="1">
    <citation type="submission" date="2014-05" db="EMBL/GenBank/DDBJ databases">
        <title>The transcriptome of the halophilic microalga Tetraselmis sp. GSL018 isolated from the Great Salt Lake, Utah.</title>
        <authorList>
            <person name="Jinkerson R.E."/>
            <person name="D'Adamo S."/>
            <person name="Posewitz M.C."/>
        </authorList>
    </citation>
    <scope>NUCLEOTIDE SEQUENCE</scope>
    <source>
        <strain evidence="1">GSL018</strain>
    </source>
</reference>
<dbReference type="Gene3D" id="3.30.420.40">
    <property type="match status" value="2"/>
</dbReference>
<protein>
    <submittedName>
        <fullName evidence="1">Actin-related protein arp7</fullName>
    </submittedName>
</protein>